<feature type="transmembrane region" description="Helical" evidence="6">
    <location>
        <begin position="288"/>
        <end position="308"/>
    </location>
</feature>
<evidence type="ECO:0000256" key="6">
    <source>
        <dbReference type="SAM" id="Phobius"/>
    </source>
</evidence>
<keyword evidence="4 6" id="KW-1133">Transmembrane helix</keyword>
<keyword evidence="3 6" id="KW-0812">Transmembrane</keyword>
<evidence type="ECO:0000256" key="1">
    <source>
        <dbReference type="ARBA" id="ARBA00004141"/>
    </source>
</evidence>
<evidence type="ECO:0000256" key="3">
    <source>
        <dbReference type="ARBA" id="ARBA00022692"/>
    </source>
</evidence>
<feature type="transmembrane region" description="Helical" evidence="6">
    <location>
        <begin position="228"/>
        <end position="244"/>
    </location>
</feature>
<feature type="transmembrane region" description="Helical" evidence="6">
    <location>
        <begin position="68"/>
        <end position="95"/>
    </location>
</feature>
<dbReference type="GO" id="GO:0016020">
    <property type="term" value="C:membrane"/>
    <property type="evidence" value="ECO:0007669"/>
    <property type="project" value="UniProtKB-SubCell"/>
</dbReference>
<feature type="transmembrane region" description="Helical" evidence="6">
    <location>
        <begin position="196"/>
        <end position="216"/>
    </location>
</feature>
<evidence type="ECO:0000256" key="5">
    <source>
        <dbReference type="ARBA" id="ARBA00023136"/>
    </source>
</evidence>
<evidence type="ECO:0000313" key="8">
    <source>
        <dbReference type="Proteomes" id="UP000248214"/>
    </source>
</evidence>
<feature type="transmembrane region" description="Helical" evidence="6">
    <location>
        <begin position="34"/>
        <end position="56"/>
    </location>
</feature>
<dbReference type="Proteomes" id="UP000248214">
    <property type="component" value="Unassembled WGS sequence"/>
</dbReference>
<evidence type="ECO:0008006" key="9">
    <source>
        <dbReference type="Google" id="ProtNLM"/>
    </source>
</evidence>
<gene>
    <name evidence="7" type="ORF">CR194_01850</name>
</gene>
<evidence type="ECO:0000256" key="4">
    <source>
        <dbReference type="ARBA" id="ARBA00022989"/>
    </source>
</evidence>
<feature type="transmembrane region" description="Helical" evidence="6">
    <location>
        <begin position="126"/>
        <end position="153"/>
    </location>
</feature>
<dbReference type="PANTHER" id="PTHR13353">
    <property type="entry name" value="TRANSMEMBRANE PROTEIN 19"/>
    <property type="match status" value="1"/>
</dbReference>
<proteinExistence type="inferred from homology"/>
<keyword evidence="8" id="KW-1185">Reference proteome</keyword>
<sequence>MKDTIYQLESSLHLINGSNRVRNLKTIGFNRERAITMTLLTNEYVLLVGVVLIAYISFKKEALTKTGMAASIVIGGIITFAFSLYGLLILASFFLSSSILGRKLDGTQGRHETFEEKGEKRDAKQVLANGGWAAAASLLFILTDDMIWLLAFISSLASANSDTWASAIGKQSHSPPRRLLTKEVVPVGQSGGTTRLGNLGALMGSAFVVLIGYLLINMQDFGSVPVPWFVWCLIIMVGFISQWIDALSGDFLQALYQCNKCGRFTERNIHCKKSTTIVKGRMWMDNDFVNHLCTVFGFILGAMIGVYFNI</sequence>
<dbReference type="Pfam" id="PF01940">
    <property type="entry name" value="DUF92"/>
    <property type="match status" value="1"/>
</dbReference>
<evidence type="ECO:0000313" key="7">
    <source>
        <dbReference type="EMBL" id="PYZ94301.1"/>
    </source>
</evidence>
<organism evidence="7 8">
    <name type="scientific">Salipaludibacillus keqinensis</name>
    <dbReference type="NCBI Taxonomy" id="2045207"/>
    <lineage>
        <taxon>Bacteria</taxon>
        <taxon>Bacillati</taxon>
        <taxon>Bacillota</taxon>
        <taxon>Bacilli</taxon>
        <taxon>Bacillales</taxon>
        <taxon>Bacillaceae</taxon>
    </lineage>
</organism>
<comment type="similarity">
    <text evidence="2">Belongs to the TMEM19 family.</text>
</comment>
<reference evidence="7 8" key="1">
    <citation type="submission" date="2017-10" db="EMBL/GenBank/DDBJ databases">
        <title>Bacillus sp. nov., a halophilic bacterium isolated from a Keqin Lake.</title>
        <authorList>
            <person name="Wang H."/>
        </authorList>
    </citation>
    <scope>NUCLEOTIDE SEQUENCE [LARGE SCALE GENOMIC DNA]</scope>
    <source>
        <strain evidence="7 8">KQ-12</strain>
    </source>
</reference>
<keyword evidence="5 6" id="KW-0472">Membrane</keyword>
<dbReference type="InterPro" id="IPR002794">
    <property type="entry name" value="DUF92_TMEM19"/>
</dbReference>
<protein>
    <recommendedName>
        <fullName evidence="9">DUF92 domain-containing protein</fullName>
    </recommendedName>
</protein>
<accession>A0A323THC7</accession>
<evidence type="ECO:0000256" key="2">
    <source>
        <dbReference type="ARBA" id="ARBA00009012"/>
    </source>
</evidence>
<dbReference type="EMBL" id="PDOD01000001">
    <property type="protein sequence ID" value="PYZ94301.1"/>
    <property type="molecule type" value="Genomic_DNA"/>
</dbReference>
<dbReference type="AlphaFoldDB" id="A0A323THC7"/>
<name>A0A323THC7_9BACI</name>
<comment type="caution">
    <text evidence="7">The sequence shown here is derived from an EMBL/GenBank/DDBJ whole genome shotgun (WGS) entry which is preliminary data.</text>
</comment>
<dbReference type="PANTHER" id="PTHR13353:SF5">
    <property type="entry name" value="TRANSMEMBRANE PROTEIN 19"/>
    <property type="match status" value="1"/>
</dbReference>
<comment type="subcellular location">
    <subcellularLocation>
        <location evidence="1">Membrane</location>
        <topology evidence="1">Multi-pass membrane protein</topology>
    </subcellularLocation>
</comment>